<feature type="region of interest" description="Disordered" evidence="1">
    <location>
        <begin position="51"/>
        <end position="71"/>
    </location>
</feature>
<keyword evidence="4" id="KW-1185">Reference proteome</keyword>
<protein>
    <submittedName>
        <fullName evidence="3">Uncharacterized protein</fullName>
    </submittedName>
</protein>
<reference evidence="3 4" key="1">
    <citation type="journal article" date="2015" name="Proc. Natl. Acad. Sci. U.S.A.">
        <title>The resurrection genome of Boea hygrometrica: A blueprint for survival of dehydration.</title>
        <authorList>
            <person name="Xiao L."/>
            <person name="Yang G."/>
            <person name="Zhang L."/>
            <person name="Yang X."/>
            <person name="Zhao S."/>
            <person name="Ji Z."/>
            <person name="Zhou Q."/>
            <person name="Hu M."/>
            <person name="Wang Y."/>
            <person name="Chen M."/>
            <person name="Xu Y."/>
            <person name="Jin H."/>
            <person name="Xiao X."/>
            <person name="Hu G."/>
            <person name="Bao F."/>
            <person name="Hu Y."/>
            <person name="Wan P."/>
            <person name="Li L."/>
            <person name="Deng X."/>
            <person name="Kuang T."/>
            <person name="Xiang C."/>
            <person name="Zhu J.K."/>
            <person name="Oliver M.J."/>
            <person name="He Y."/>
        </authorList>
    </citation>
    <scope>NUCLEOTIDE SEQUENCE [LARGE SCALE GENOMIC DNA]</scope>
    <source>
        <strain evidence="4">cv. XS01</strain>
    </source>
</reference>
<dbReference type="PANTHER" id="PTHR45023">
    <property type="match status" value="1"/>
</dbReference>
<dbReference type="OrthoDB" id="1406386at2759"/>
<gene>
    <name evidence="2" type="ORF">F511_07367</name>
    <name evidence="3" type="ORF">F511_43694</name>
</gene>
<organism evidence="3 4">
    <name type="scientific">Dorcoceras hygrometricum</name>
    <dbReference type="NCBI Taxonomy" id="472368"/>
    <lineage>
        <taxon>Eukaryota</taxon>
        <taxon>Viridiplantae</taxon>
        <taxon>Streptophyta</taxon>
        <taxon>Embryophyta</taxon>
        <taxon>Tracheophyta</taxon>
        <taxon>Spermatophyta</taxon>
        <taxon>Magnoliopsida</taxon>
        <taxon>eudicotyledons</taxon>
        <taxon>Gunneridae</taxon>
        <taxon>Pentapetalae</taxon>
        <taxon>asterids</taxon>
        <taxon>lamiids</taxon>
        <taxon>Lamiales</taxon>
        <taxon>Gesneriaceae</taxon>
        <taxon>Didymocarpoideae</taxon>
        <taxon>Trichosporeae</taxon>
        <taxon>Loxocarpinae</taxon>
        <taxon>Dorcoceras</taxon>
    </lineage>
</organism>
<reference evidence="3" key="2">
    <citation type="submission" date="2016-02" db="EMBL/GenBank/DDBJ databases">
        <authorList>
            <person name="Alioto T."/>
            <person name="Alioto T."/>
        </authorList>
    </citation>
    <scope>NUCLEOTIDE SEQUENCE</scope>
</reference>
<feature type="non-terminal residue" evidence="3">
    <location>
        <position position="1"/>
    </location>
</feature>
<accession>A0A2Z7C1E0</accession>
<dbReference type="EMBL" id="KV007465">
    <property type="protein sequence ID" value="KZV31516.1"/>
    <property type="molecule type" value="Genomic_DNA"/>
</dbReference>
<name>A0A2Z7C1E0_9LAMI</name>
<dbReference type="EMBL" id="KV002229">
    <property type="protein sequence ID" value="KZV38095.1"/>
    <property type="molecule type" value="Genomic_DNA"/>
</dbReference>
<dbReference type="Proteomes" id="UP000250235">
    <property type="component" value="Unassembled WGS sequence"/>
</dbReference>
<evidence type="ECO:0000313" key="3">
    <source>
        <dbReference type="EMBL" id="KZV38095.1"/>
    </source>
</evidence>
<dbReference type="AlphaFoldDB" id="A0A2Z7C1E0"/>
<evidence type="ECO:0000313" key="2">
    <source>
        <dbReference type="EMBL" id="KZV31516.1"/>
    </source>
</evidence>
<proteinExistence type="predicted"/>
<sequence>EDDAKRATWTVADDKLLASAYTMISQDPTTDNSHKSESFWKQVVSYYNANRDSGSKRRVKTHSAAVKKDRK</sequence>
<dbReference type="PANTHER" id="PTHR45023:SF4">
    <property type="entry name" value="GLYCINE-RICH PROTEIN-RELATED"/>
    <property type="match status" value="1"/>
</dbReference>
<evidence type="ECO:0000313" key="4">
    <source>
        <dbReference type="Proteomes" id="UP000250235"/>
    </source>
</evidence>
<evidence type="ECO:0000256" key="1">
    <source>
        <dbReference type="SAM" id="MobiDB-lite"/>
    </source>
</evidence>